<reference evidence="1 2" key="1">
    <citation type="submission" date="2016-06" db="EMBL/GenBank/DDBJ databases">
        <title>Genome of Rhinopithecus bieti.</title>
        <authorList>
            <person name="Wu"/>
            <person name="C.-I. and Zhang"/>
            <person name="Y."/>
        </authorList>
    </citation>
    <scope>NUCLEOTIDE SEQUENCE</scope>
</reference>
<evidence type="ECO:0000313" key="1">
    <source>
        <dbReference type="Ensembl" id="ENSRBIP00000004276.1"/>
    </source>
</evidence>
<accession>A0A2K6JZ13</accession>
<evidence type="ECO:0000313" key="2">
    <source>
        <dbReference type="Proteomes" id="UP000233180"/>
    </source>
</evidence>
<reference evidence="1" key="2">
    <citation type="submission" date="2025-08" db="UniProtKB">
        <authorList>
            <consortium name="Ensembl"/>
        </authorList>
    </citation>
    <scope>IDENTIFICATION</scope>
</reference>
<name>A0A2K6JZ13_RHIBE</name>
<dbReference type="GeneTree" id="ENSGT00910000147882"/>
<organism evidence="1 2">
    <name type="scientific">Rhinopithecus bieti</name>
    <name type="common">Black snub-nosed monkey</name>
    <name type="synonym">Pygathrix bieti</name>
    <dbReference type="NCBI Taxonomy" id="61621"/>
    <lineage>
        <taxon>Eukaryota</taxon>
        <taxon>Metazoa</taxon>
        <taxon>Chordata</taxon>
        <taxon>Craniata</taxon>
        <taxon>Vertebrata</taxon>
        <taxon>Euteleostomi</taxon>
        <taxon>Mammalia</taxon>
        <taxon>Eutheria</taxon>
        <taxon>Euarchontoglires</taxon>
        <taxon>Primates</taxon>
        <taxon>Haplorrhini</taxon>
        <taxon>Catarrhini</taxon>
        <taxon>Cercopithecidae</taxon>
        <taxon>Colobinae</taxon>
        <taxon>Rhinopithecus</taxon>
    </lineage>
</organism>
<reference evidence="1" key="3">
    <citation type="submission" date="2025-09" db="UniProtKB">
        <authorList>
            <consortium name="Ensembl"/>
        </authorList>
    </citation>
    <scope>IDENTIFICATION</scope>
</reference>
<protein>
    <submittedName>
        <fullName evidence="1">Uncharacterized protein</fullName>
    </submittedName>
</protein>
<dbReference type="Proteomes" id="UP000233180">
    <property type="component" value="Unassembled WGS sequence"/>
</dbReference>
<proteinExistence type="predicted"/>
<sequence length="79" mass="9227">MIFYIIYFLNPRELLFLYLFKKIKFKEKSPLTVKKPLTSFSAMLVTLSSYQHIPYCFHKQNVLWALRGASSPSGFSSLT</sequence>
<dbReference type="AlphaFoldDB" id="A0A2K6JZ13"/>
<keyword evidence="2" id="KW-1185">Reference proteome</keyword>
<dbReference type="Ensembl" id="ENSRBIT00000021694.1">
    <property type="protein sequence ID" value="ENSRBIP00000004276.1"/>
    <property type="gene ID" value="ENSRBIG00000019806.1"/>
</dbReference>